<protein>
    <submittedName>
        <fullName evidence="1">Uncharacterized protein</fullName>
    </submittedName>
</protein>
<accession>A0A4Y2U8R7</accession>
<evidence type="ECO:0000313" key="2">
    <source>
        <dbReference type="Proteomes" id="UP000499080"/>
    </source>
</evidence>
<dbReference type="EMBL" id="BGPR01034181">
    <property type="protein sequence ID" value="GBO08444.1"/>
    <property type="molecule type" value="Genomic_DNA"/>
</dbReference>
<dbReference type="AlphaFoldDB" id="A0A4Y2U8R7"/>
<comment type="caution">
    <text evidence="1">The sequence shown here is derived from an EMBL/GenBank/DDBJ whole genome shotgun (WGS) entry which is preliminary data.</text>
</comment>
<dbReference type="Proteomes" id="UP000499080">
    <property type="component" value="Unassembled WGS sequence"/>
</dbReference>
<reference evidence="1 2" key="1">
    <citation type="journal article" date="2019" name="Sci. Rep.">
        <title>Orb-weaving spider Araneus ventricosus genome elucidates the spidroin gene catalogue.</title>
        <authorList>
            <person name="Kono N."/>
            <person name="Nakamura H."/>
            <person name="Ohtoshi R."/>
            <person name="Moran D.A.P."/>
            <person name="Shinohara A."/>
            <person name="Yoshida Y."/>
            <person name="Fujiwara M."/>
            <person name="Mori M."/>
            <person name="Tomita M."/>
            <person name="Arakawa K."/>
        </authorList>
    </citation>
    <scope>NUCLEOTIDE SEQUENCE [LARGE SCALE GENOMIC DNA]</scope>
</reference>
<evidence type="ECO:0000313" key="1">
    <source>
        <dbReference type="EMBL" id="GBO08444.1"/>
    </source>
</evidence>
<organism evidence="1 2">
    <name type="scientific">Araneus ventricosus</name>
    <name type="common">Orbweaver spider</name>
    <name type="synonym">Epeira ventricosa</name>
    <dbReference type="NCBI Taxonomy" id="182803"/>
    <lineage>
        <taxon>Eukaryota</taxon>
        <taxon>Metazoa</taxon>
        <taxon>Ecdysozoa</taxon>
        <taxon>Arthropoda</taxon>
        <taxon>Chelicerata</taxon>
        <taxon>Arachnida</taxon>
        <taxon>Araneae</taxon>
        <taxon>Araneomorphae</taxon>
        <taxon>Entelegynae</taxon>
        <taxon>Araneoidea</taxon>
        <taxon>Araneidae</taxon>
        <taxon>Araneus</taxon>
    </lineage>
</organism>
<keyword evidence="2" id="KW-1185">Reference proteome</keyword>
<name>A0A4Y2U8R7_ARAVE</name>
<gene>
    <name evidence="1" type="ORF">AVEN_220336_1</name>
</gene>
<proteinExistence type="predicted"/>
<sequence length="117" mass="13193">MGTSADKTLILTFNTPRLPEYIKAGYVLCSVSLYSQSIKVFQVPAFWPFQNQLPLDTNLRLVVAGQRALAALPLKNVLIVRVYTSFSRSALNGNRERCSQKFKNNISFLKARRLVKA</sequence>